<reference evidence="4 5" key="1">
    <citation type="submission" date="2020-11" db="EMBL/GenBank/DDBJ databases">
        <title>Carbohydrate-dependent, anaerobic sulfur respiration: A novel catabolism in halophilic archaea.</title>
        <authorList>
            <person name="Sorokin D.Y."/>
            <person name="Messina E."/>
            <person name="Smedile F."/>
            <person name="La Cono V."/>
            <person name="Hallsworth J.E."/>
            <person name="Yakimov M.M."/>
        </authorList>
    </citation>
    <scope>NUCLEOTIDE SEQUENCE [LARGE SCALE GENOMIC DNA]</scope>
    <source>
        <strain evidence="4 5">HSR-Est</strain>
    </source>
</reference>
<evidence type="ECO:0000313" key="4">
    <source>
        <dbReference type="EMBL" id="QSG14179.1"/>
    </source>
</evidence>
<dbReference type="AlphaFoldDB" id="A0A897NTW4"/>
<organism evidence="4 5">
    <name type="scientific">Halapricum desulfuricans</name>
    <dbReference type="NCBI Taxonomy" id="2841257"/>
    <lineage>
        <taxon>Archaea</taxon>
        <taxon>Methanobacteriati</taxon>
        <taxon>Methanobacteriota</taxon>
        <taxon>Stenosarchaea group</taxon>
        <taxon>Halobacteria</taxon>
        <taxon>Halobacteriales</taxon>
        <taxon>Haloarculaceae</taxon>
        <taxon>Halapricum</taxon>
    </lineage>
</organism>
<proteinExistence type="predicted"/>
<dbReference type="RefSeq" id="WP_229122122.1">
    <property type="nucleotide sequence ID" value="NZ_CP064791.1"/>
</dbReference>
<feature type="domain" description="DUF7319" evidence="3">
    <location>
        <begin position="59"/>
        <end position="255"/>
    </location>
</feature>
<keyword evidence="2" id="KW-0472">Membrane</keyword>
<feature type="region of interest" description="Disordered" evidence="1">
    <location>
        <begin position="1"/>
        <end position="46"/>
    </location>
</feature>
<dbReference type="EMBL" id="CP064791">
    <property type="protein sequence ID" value="QSG14179.1"/>
    <property type="molecule type" value="Genomic_DNA"/>
</dbReference>
<protein>
    <submittedName>
        <fullName evidence="4">Putative membrane protein</fullName>
    </submittedName>
</protein>
<gene>
    <name evidence="4" type="ORF">HSEST_0633</name>
</gene>
<accession>A0A897NTW4</accession>
<keyword evidence="5" id="KW-1185">Reference proteome</keyword>
<feature type="transmembrane region" description="Helical" evidence="2">
    <location>
        <begin position="173"/>
        <end position="195"/>
    </location>
</feature>
<evidence type="ECO:0000313" key="5">
    <source>
        <dbReference type="Proteomes" id="UP000663292"/>
    </source>
</evidence>
<dbReference type="Proteomes" id="UP000663292">
    <property type="component" value="Chromosome"/>
</dbReference>
<feature type="transmembrane region" description="Helical" evidence="2">
    <location>
        <begin position="201"/>
        <end position="221"/>
    </location>
</feature>
<sequence length="280" mass="30398">MDASGSTPPDPDESAASAETGDTGESSTDGEELSTGQLRDRVEQKYDFDDFGPTDMAEMTAEEWEAAFDADSWITGQELLDRVEADLKQRVLDRDVFARIEREEDYLLAYSDGGFAVVYPDGSVEGEGTVLRDVKPVIALCSMDSYDPPEMPDGEILPDPQEVPEGGGELGNLMVQAIAVVQLLAGVALVGAGMAFGMEPISIVAGLGFLVIGIGLLFVVANARLSDRFRSEEFRDRLRAVNVGGERPDFLPIDEDGRIETEEREDERETVLPPRSDQDG</sequence>
<evidence type="ECO:0000256" key="1">
    <source>
        <dbReference type="SAM" id="MobiDB-lite"/>
    </source>
</evidence>
<dbReference type="Pfam" id="PF24003">
    <property type="entry name" value="DUF7319"/>
    <property type="match status" value="1"/>
</dbReference>
<evidence type="ECO:0000256" key="2">
    <source>
        <dbReference type="SAM" id="Phobius"/>
    </source>
</evidence>
<name>A0A897NTW4_9EURY</name>
<keyword evidence="2" id="KW-1133">Transmembrane helix</keyword>
<feature type="region of interest" description="Disordered" evidence="1">
    <location>
        <begin position="246"/>
        <end position="280"/>
    </location>
</feature>
<dbReference type="InterPro" id="IPR055743">
    <property type="entry name" value="DUF7319"/>
</dbReference>
<keyword evidence="2" id="KW-0812">Transmembrane</keyword>
<dbReference type="GeneID" id="68857273"/>
<evidence type="ECO:0000259" key="3">
    <source>
        <dbReference type="Pfam" id="PF24003"/>
    </source>
</evidence>